<evidence type="ECO:0000313" key="4">
    <source>
        <dbReference type="EMBL" id="OUN43377.1"/>
    </source>
</evidence>
<gene>
    <name evidence="4" type="ORF">B5G21_04380</name>
</gene>
<name>A0A1Y3U8F8_9ACTN</name>
<feature type="region of interest" description="Disordered" evidence="2">
    <location>
        <begin position="345"/>
        <end position="399"/>
    </location>
</feature>
<dbReference type="RefSeq" id="WP_087186183.1">
    <property type="nucleotide sequence ID" value="NZ_NFHO01000004.1"/>
</dbReference>
<dbReference type="EMBL" id="NFHO01000004">
    <property type="protein sequence ID" value="OUN43377.1"/>
    <property type="molecule type" value="Genomic_DNA"/>
</dbReference>
<keyword evidence="3" id="KW-0472">Membrane</keyword>
<dbReference type="AlphaFoldDB" id="A0A1Y3U8F8"/>
<dbReference type="Proteomes" id="UP000196560">
    <property type="component" value="Unassembled WGS sequence"/>
</dbReference>
<feature type="compositionally biased region" description="Basic and acidic residues" evidence="2">
    <location>
        <begin position="1"/>
        <end position="11"/>
    </location>
</feature>
<accession>A0A1Y3U8F8</accession>
<sequence>MVDDFDTKIDDMENEQDGVLEGAADVDAPASDSAAATANEVDTPEGAATADAPEDAGAAAADSPRIPEFLQHPATGAASRTSQVVDEEPVPTEEAPGASPVEAVGSFFSEGAAAVREMSAARKAHAEAREQLEQLDATIADEETELAHRREVAANYHAIVSSETARRDGATKAEQAAEAEQARIQGEIDALKERLQQMKDADSQTEKRLKAALDAAEAREASSRENGARLQRRLDDAKRNLEKAEEDQKNGVAAAQAAVESAESRLAMLHDEYAEVQRNPSANSAAYSVRADELQTEISDAAHELQSARDDLPRITQELEDALAHARKAVSEAEKPMDDAKQAFREVSSAADEARNTYREAKDDATERQRKLKEEISGKEKERRAQEQAAEDAREEASEAQALIDEANDIHAHPEVTETIAARLEADRAEREEQAVEVEQLASTEKAVRERTRGSRARFIGAIAGIVVLVVAVIALVIVFMNR</sequence>
<feature type="region of interest" description="Disordered" evidence="2">
    <location>
        <begin position="196"/>
        <end position="256"/>
    </location>
</feature>
<keyword evidence="1" id="KW-0175">Coiled coil</keyword>
<feature type="transmembrane region" description="Helical" evidence="3">
    <location>
        <begin position="459"/>
        <end position="481"/>
    </location>
</feature>
<evidence type="ECO:0000256" key="1">
    <source>
        <dbReference type="SAM" id="Coils"/>
    </source>
</evidence>
<keyword evidence="3" id="KW-0812">Transmembrane</keyword>
<proteinExistence type="predicted"/>
<feature type="coiled-coil region" evidence="1">
    <location>
        <begin position="115"/>
        <end position="145"/>
    </location>
</feature>
<protein>
    <submittedName>
        <fullName evidence="4">Uncharacterized protein</fullName>
    </submittedName>
</protein>
<feature type="compositionally biased region" description="Low complexity" evidence="2">
    <location>
        <begin position="23"/>
        <end position="62"/>
    </location>
</feature>
<keyword evidence="5" id="KW-1185">Reference proteome</keyword>
<keyword evidence="3" id="KW-1133">Transmembrane helix</keyword>
<dbReference type="STRING" id="1118060.GCA_000311845_00668"/>
<reference evidence="5" key="1">
    <citation type="submission" date="2017-04" db="EMBL/GenBank/DDBJ databases">
        <title>Function of individual gut microbiota members based on whole genome sequencing of pure cultures obtained from chicken caecum.</title>
        <authorList>
            <person name="Medvecky M."/>
            <person name="Cejkova D."/>
            <person name="Polansky O."/>
            <person name="Karasova D."/>
            <person name="Kubasova T."/>
            <person name="Cizek A."/>
            <person name="Rychlik I."/>
        </authorList>
    </citation>
    <scope>NUCLEOTIDE SEQUENCE [LARGE SCALE GENOMIC DNA]</scope>
    <source>
        <strain evidence="5">An70</strain>
    </source>
</reference>
<feature type="region of interest" description="Disordered" evidence="2">
    <location>
        <begin position="1"/>
        <end position="103"/>
    </location>
</feature>
<organism evidence="4 5">
    <name type="scientific">Enorma massiliensis</name>
    <dbReference type="NCBI Taxonomy" id="1472761"/>
    <lineage>
        <taxon>Bacteria</taxon>
        <taxon>Bacillati</taxon>
        <taxon>Actinomycetota</taxon>
        <taxon>Coriobacteriia</taxon>
        <taxon>Coriobacteriales</taxon>
        <taxon>Coriobacteriaceae</taxon>
        <taxon>Enorma</taxon>
    </lineage>
</organism>
<evidence type="ECO:0000256" key="2">
    <source>
        <dbReference type="SAM" id="MobiDB-lite"/>
    </source>
</evidence>
<comment type="caution">
    <text evidence="4">The sequence shown here is derived from an EMBL/GenBank/DDBJ whole genome shotgun (WGS) entry which is preliminary data.</text>
</comment>
<evidence type="ECO:0000313" key="5">
    <source>
        <dbReference type="Proteomes" id="UP000196560"/>
    </source>
</evidence>
<dbReference type="eggNOG" id="COG1196">
    <property type="taxonomic scope" value="Bacteria"/>
</dbReference>
<feature type="compositionally biased region" description="Basic and acidic residues" evidence="2">
    <location>
        <begin position="196"/>
        <end position="249"/>
    </location>
</feature>
<evidence type="ECO:0000256" key="3">
    <source>
        <dbReference type="SAM" id="Phobius"/>
    </source>
</evidence>
<feature type="compositionally biased region" description="Basic and acidic residues" evidence="2">
    <location>
        <begin position="352"/>
        <end position="397"/>
    </location>
</feature>